<dbReference type="InterPro" id="IPR036388">
    <property type="entry name" value="WH-like_DNA-bd_sf"/>
</dbReference>
<evidence type="ECO:0000259" key="1">
    <source>
        <dbReference type="Pfam" id="PF12728"/>
    </source>
</evidence>
<feature type="domain" description="Helix-turn-helix" evidence="1">
    <location>
        <begin position="20"/>
        <end position="68"/>
    </location>
</feature>
<dbReference type="Proteomes" id="UP000184452">
    <property type="component" value="Unassembled WGS sequence"/>
</dbReference>
<dbReference type="OrthoDB" id="5524782at2"/>
<dbReference type="Gene3D" id="1.10.10.10">
    <property type="entry name" value="Winged helix-like DNA-binding domain superfamily/Winged helix DNA-binding domain"/>
    <property type="match status" value="1"/>
</dbReference>
<dbReference type="EMBL" id="FQZK01000017">
    <property type="protein sequence ID" value="SHK30372.1"/>
    <property type="molecule type" value="Genomic_DNA"/>
</dbReference>
<dbReference type="InterPro" id="IPR010093">
    <property type="entry name" value="SinI_DNA-bd"/>
</dbReference>
<reference evidence="2 3" key="1">
    <citation type="submission" date="2016-11" db="EMBL/GenBank/DDBJ databases">
        <authorList>
            <person name="Jaros S."/>
            <person name="Januszkiewicz K."/>
            <person name="Wedrychowicz H."/>
        </authorList>
    </citation>
    <scope>NUCLEOTIDE SEQUENCE [LARGE SCALE GENOMIC DNA]</scope>
    <source>
        <strain evidence="2 3">CGMCC 4.5723</strain>
    </source>
</reference>
<gene>
    <name evidence="2" type="ORF">SAMN05421803_11756</name>
</gene>
<dbReference type="STRING" id="758803.SAMN05421803_11756"/>
<dbReference type="InterPro" id="IPR041657">
    <property type="entry name" value="HTH_17"/>
</dbReference>
<proteinExistence type="predicted"/>
<dbReference type="SUPFAM" id="SSF46955">
    <property type="entry name" value="Putative DNA-binding domain"/>
    <property type="match status" value="1"/>
</dbReference>
<protein>
    <submittedName>
        <fullName evidence="2">DNA binding domain-containing protein, excisionase family</fullName>
    </submittedName>
</protein>
<dbReference type="GO" id="GO:0003677">
    <property type="term" value="F:DNA binding"/>
    <property type="evidence" value="ECO:0007669"/>
    <property type="project" value="InterPro"/>
</dbReference>
<evidence type="ECO:0000313" key="3">
    <source>
        <dbReference type="Proteomes" id="UP000184452"/>
    </source>
</evidence>
<organism evidence="2 3">
    <name type="scientific">Nocardiopsis flavescens</name>
    <dbReference type="NCBI Taxonomy" id="758803"/>
    <lineage>
        <taxon>Bacteria</taxon>
        <taxon>Bacillati</taxon>
        <taxon>Actinomycetota</taxon>
        <taxon>Actinomycetes</taxon>
        <taxon>Streptosporangiales</taxon>
        <taxon>Nocardiopsidaceae</taxon>
        <taxon>Nocardiopsis</taxon>
    </lineage>
</organism>
<dbReference type="NCBIfam" id="TIGR01764">
    <property type="entry name" value="excise"/>
    <property type="match status" value="1"/>
</dbReference>
<accession>A0A1M6RD47</accession>
<dbReference type="AlphaFoldDB" id="A0A1M6RD47"/>
<name>A0A1M6RD47_9ACTN</name>
<evidence type="ECO:0000313" key="2">
    <source>
        <dbReference type="EMBL" id="SHK30372.1"/>
    </source>
</evidence>
<keyword evidence="3" id="KW-1185">Reference proteome</keyword>
<dbReference type="Pfam" id="PF12728">
    <property type="entry name" value="HTH_17"/>
    <property type="match status" value="1"/>
</dbReference>
<dbReference type="InterPro" id="IPR009061">
    <property type="entry name" value="DNA-bd_dom_put_sf"/>
</dbReference>
<dbReference type="RefSeq" id="WP_073381636.1">
    <property type="nucleotide sequence ID" value="NZ_FQZK01000017.1"/>
</dbReference>
<sequence length="69" mass="7990">MTAEQQNAKRGSTTAARLWTLEETAGFLGVPETTLYQWRHKRTGPPSHRVGRHVRYYPEAVHEWVRSQA</sequence>